<evidence type="ECO:0008006" key="2">
    <source>
        <dbReference type="Google" id="ProtNLM"/>
    </source>
</evidence>
<accession>X1R7P1</accession>
<protein>
    <recommendedName>
        <fullName evidence="2">Siphovirus Gp157 family protein</fullName>
    </recommendedName>
</protein>
<name>X1R7P1_9ZZZZ</name>
<dbReference type="Pfam" id="PF05565">
    <property type="entry name" value="Sipho_Gp157"/>
    <property type="match status" value="1"/>
</dbReference>
<comment type="caution">
    <text evidence="1">The sequence shown here is derived from an EMBL/GenBank/DDBJ whole genome shotgun (WGS) entry which is preliminary data.</text>
</comment>
<organism evidence="1">
    <name type="scientific">marine sediment metagenome</name>
    <dbReference type="NCBI Taxonomy" id="412755"/>
    <lineage>
        <taxon>unclassified sequences</taxon>
        <taxon>metagenomes</taxon>
        <taxon>ecological metagenomes</taxon>
    </lineage>
</organism>
<sequence>MKEQTSITKSLYQCQELMNQIEADDGEVSEEQLKAIVELHTQSLEKLTSLCGFIRYLEHGIEACKGEKDRINRMQKTAENRLARVKQYVTPFVKSQGRINLDTVTLSVRKSISVELEPDFKNPYFCKVVKELIPDKRAIKEALKDQEKIKGARLVTNFNLQIK</sequence>
<evidence type="ECO:0000313" key="1">
    <source>
        <dbReference type="EMBL" id="GAI76762.1"/>
    </source>
</evidence>
<dbReference type="AlphaFoldDB" id="X1R7P1"/>
<dbReference type="EMBL" id="BARW01006502">
    <property type="protein sequence ID" value="GAI76762.1"/>
    <property type="molecule type" value="Genomic_DNA"/>
</dbReference>
<dbReference type="InterPro" id="IPR008840">
    <property type="entry name" value="Sipho_Gp157"/>
</dbReference>
<proteinExistence type="predicted"/>
<reference evidence="1" key="1">
    <citation type="journal article" date="2014" name="Front. Microbiol.">
        <title>High frequency of phylogenetically diverse reductive dehalogenase-homologous genes in deep subseafloor sedimentary metagenomes.</title>
        <authorList>
            <person name="Kawai M."/>
            <person name="Futagami T."/>
            <person name="Toyoda A."/>
            <person name="Takaki Y."/>
            <person name="Nishi S."/>
            <person name="Hori S."/>
            <person name="Arai W."/>
            <person name="Tsubouchi T."/>
            <person name="Morono Y."/>
            <person name="Uchiyama I."/>
            <person name="Ito T."/>
            <person name="Fujiyama A."/>
            <person name="Inagaki F."/>
            <person name="Takami H."/>
        </authorList>
    </citation>
    <scope>NUCLEOTIDE SEQUENCE</scope>
    <source>
        <strain evidence="1">Expedition CK06-06</strain>
    </source>
</reference>
<gene>
    <name evidence="1" type="ORF">S12H4_13655</name>
</gene>